<gene>
    <name evidence="1" type="ORF">F7725_016040</name>
</gene>
<evidence type="ECO:0000313" key="2">
    <source>
        <dbReference type="Proteomes" id="UP000518266"/>
    </source>
</evidence>
<dbReference type="OrthoDB" id="10526119at2759"/>
<feature type="non-terminal residue" evidence="1">
    <location>
        <position position="123"/>
    </location>
</feature>
<proteinExistence type="predicted"/>
<evidence type="ECO:0000313" key="1">
    <source>
        <dbReference type="EMBL" id="KAF3843992.1"/>
    </source>
</evidence>
<keyword evidence="2" id="KW-1185">Reference proteome</keyword>
<dbReference type="EMBL" id="JAAKFY010000017">
    <property type="protein sequence ID" value="KAF3843992.1"/>
    <property type="molecule type" value="Genomic_DNA"/>
</dbReference>
<organism evidence="1 2">
    <name type="scientific">Dissostichus mawsoni</name>
    <name type="common">Antarctic cod</name>
    <dbReference type="NCBI Taxonomy" id="36200"/>
    <lineage>
        <taxon>Eukaryota</taxon>
        <taxon>Metazoa</taxon>
        <taxon>Chordata</taxon>
        <taxon>Craniata</taxon>
        <taxon>Vertebrata</taxon>
        <taxon>Euteleostomi</taxon>
        <taxon>Actinopterygii</taxon>
        <taxon>Neopterygii</taxon>
        <taxon>Teleostei</taxon>
        <taxon>Neoteleostei</taxon>
        <taxon>Acanthomorphata</taxon>
        <taxon>Eupercaria</taxon>
        <taxon>Perciformes</taxon>
        <taxon>Notothenioidei</taxon>
        <taxon>Nototheniidae</taxon>
        <taxon>Dissostichus</taxon>
    </lineage>
</organism>
<protein>
    <submittedName>
        <fullName evidence="1">Uncharacterized protein</fullName>
    </submittedName>
</protein>
<comment type="caution">
    <text evidence="1">The sequence shown here is derived from an EMBL/GenBank/DDBJ whole genome shotgun (WGS) entry which is preliminary data.</text>
</comment>
<dbReference type="Proteomes" id="UP000518266">
    <property type="component" value="Unassembled WGS sequence"/>
</dbReference>
<reference evidence="1 2" key="1">
    <citation type="submission" date="2020-03" db="EMBL/GenBank/DDBJ databases">
        <title>Dissostichus mawsoni Genome sequencing and assembly.</title>
        <authorList>
            <person name="Park H."/>
        </authorList>
    </citation>
    <scope>NUCLEOTIDE SEQUENCE [LARGE SCALE GENOMIC DNA]</scope>
    <source>
        <strain evidence="1">DM0001</strain>
        <tissue evidence="1">Muscle</tissue>
    </source>
</reference>
<accession>A0A7J5Y3H9</accession>
<dbReference type="AlphaFoldDB" id="A0A7J5Y3H9"/>
<name>A0A7J5Y3H9_DISMA</name>
<sequence>MFDHEVDEDGPQVGQTLQRPLQESAGSVTLTLLEQEGPVAQPHRLTLTETLHHRLIQAFCLLEKHMRQGHMSASCWKTGMGSQNCSARSNTFFRLSSVPYRFSRFSSATHTFSFSCSSLQTGQ</sequence>